<dbReference type="InterPro" id="IPR022312">
    <property type="entry name" value="DNA_pol_X"/>
</dbReference>
<comment type="function">
    <text evidence="11">DNA polymerase that functions in several pathways of DNA repair. Involved in base excision repair (BER) responsible for repair of lesions that give rise to abasic (AP) sites in DNA. Also contributes to DNA double-strand break repair by non-homologous end joining and homologous recombination. Has both template-dependent and template-independent (terminal transferase) DNA polymerase activities. Has also a 5'-deoxyribose-5-phosphate lyase (dRP lyase) activity.</text>
</comment>
<dbReference type="SUPFAM" id="SSF81301">
    <property type="entry name" value="Nucleotidyltransferase"/>
    <property type="match status" value="1"/>
</dbReference>
<evidence type="ECO:0000256" key="1">
    <source>
        <dbReference type="ARBA" id="ARBA00004123"/>
    </source>
</evidence>
<evidence type="ECO:0000256" key="12">
    <source>
        <dbReference type="SAM" id="MobiDB-lite"/>
    </source>
</evidence>
<dbReference type="GO" id="GO:0003887">
    <property type="term" value="F:DNA-directed DNA polymerase activity"/>
    <property type="evidence" value="ECO:0007669"/>
    <property type="project" value="UniProtKB-UniRule"/>
</dbReference>
<name>A0A0G2FFQ8_9PEZI</name>
<reference evidence="14 15" key="2">
    <citation type="submission" date="2015-05" db="EMBL/GenBank/DDBJ databases">
        <authorList>
            <person name="Morales-Cruz A."/>
            <person name="Amrine K.C."/>
            <person name="Cantu D."/>
        </authorList>
    </citation>
    <scope>NUCLEOTIDE SEQUENCE [LARGE SCALE GENOMIC DNA]</scope>
    <source>
        <strain evidence="14">DA912</strain>
    </source>
</reference>
<comment type="caution">
    <text evidence="14">The sequence shown here is derived from an EMBL/GenBank/DDBJ whole genome shotgun (WGS) entry which is preliminary data.</text>
</comment>
<dbReference type="PANTHER" id="PTHR11276">
    <property type="entry name" value="DNA POLYMERASE TYPE-X FAMILY MEMBER"/>
    <property type="match status" value="1"/>
</dbReference>
<keyword evidence="3 11" id="KW-0808">Transferase</keyword>
<evidence type="ECO:0000256" key="8">
    <source>
        <dbReference type="ARBA" id="ARBA00023204"/>
    </source>
</evidence>
<reference evidence="14 15" key="1">
    <citation type="submission" date="2015-05" db="EMBL/GenBank/DDBJ databases">
        <title>Distinctive expansion of gene families associated with plant cell wall degradation and secondary metabolism in the genomes of grapevine trunk pathogens.</title>
        <authorList>
            <person name="Lawrence D.P."/>
            <person name="Travadon R."/>
            <person name="Rolshausen P.E."/>
            <person name="Baumgartner K."/>
        </authorList>
    </citation>
    <scope>NUCLEOTIDE SEQUENCE [LARGE SCALE GENOMIC DNA]</scope>
    <source>
        <strain evidence="14">DA912</strain>
    </source>
</reference>
<evidence type="ECO:0000256" key="7">
    <source>
        <dbReference type="ARBA" id="ARBA00022932"/>
    </source>
</evidence>
<keyword evidence="8 11" id="KW-0234">DNA repair</keyword>
<organism evidence="14 15">
    <name type="scientific">Diaporthe ampelina</name>
    <dbReference type="NCBI Taxonomy" id="1214573"/>
    <lineage>
        <taxon>Eukaryota</taxon>
        <taxon>Fungi</taxon>
        <taxon>Dikarya</taxon>
        <taxon>Ascomycota</taxon>
        <taxon>Pezizomycotina</taxon>
        <taxon>Sordariomycetes</taxon>
        <taxon>Sordariomycetidae</taxon>
        <taxon>Diaporthales</taxon>
        <taxon>Diaporthaceae</taxon>
        <taxon>Diaporthe</taxon>
    </lineage>
</organism>
<evidence type="ECO:0000256" key="9">
    <source>
        <dbReference type="ARBA" id="ARBA00023242"/>
    </source>
</evidence>
<dbReference type="EMBL" id="LCUC01000267">
    <property type="protein sequence ID" value="KKY32974.1"/>
    <property type="molecule type" value="Genomic_DNA"/>
</dbReference>
<dbReference type="InterPro" id="IPR043519">
    <property type="entry name" value="NT_sf"/>
</dbReference>
<dbReference type="InterPro" id="IPR002054">
    <property type="entry name" value="DNA-dir_DNA_pol_X"/>
</dbReference>
<comment type="subcellular location">
    <subcellularLocation>
        <location evidence="1 11">Nucleus</location>
    </subcellularLocation>
</comment>
<proteinExistence type="inferred from homology"/>
<dbReference type="STRING" id="1214573.A0A0G2FFQ8"/>
<dbReference type="FunFam" id="1.10.150.110:FF:000005">
    <property type="entry name" value="DNA polymerase POL4"/>
    <property type="match status" value="1"/>
</dbReference>
<dbReference type="Gene3D" id="3.30.460.10">
    <property type="entry name" value="Beta Polymerase, domain 2"/>
    <property type="match status" value="1"/>
</dbReference>
<dbReference type="Gene3D" id="1.10.150.110">
    <property type="entry name" value="DNA polymerase beta, N-terminal domain-like"/>
    <property type="match status" value="1"/>
</dbReference>
<dbReference type="GO" id="GO:0046872">
    <property type="term" value="F:metal ion binding"/>
    <property type="evidence" value="ECO:0007669"/>
    <property type="project" value="UniProtKB-UniRule"/>
</dbReference>
<dbReference type="SMART" id="SM00483">
    <property type="entry name" value="POLXc"/>
    <property type="match status" value="1"/>
</dbReference>
<keyword evidence="6 11" id="KW-0227">DNA damage</keyword>
<dbReference type="SUPFAM" id="SSF81585">
    <property type="entry name" value="PsbU/PolX domain-like"/>
    <property type="match status" value="1"/>
</dbReference>
<dbReference type="SUPFAM" id="SSF47802">
    <property type="entry name" value="DNA polymerase beta, N-terminal domain-like"/>
    <property type="match status" value="1"/>
</dbReference>
<dbReference type="Proteomes" id="UP000034680">
    <property type="component" value="Unassembled WGS sequence"/>
</dbReference>
<keyword evidence="4 11" id="KW-0548">Nucleotidyltransferase</keyword>
<sequence length="276" mass="31361">MTSAPELYKAVESPSLKDKHERRRKVPPLLAQSTTEENALADLPPIPEYLHTSYACQRSTVVHPPNETFIEKLKEVRELRSVKGDQIGIRAYSTAIASLSAYPYRLQSPVEVRRLPGCGDKFAFLFSEFQDSGELSEIQKAASDQKMTAIKTFTNIFGVSAVTAESFYRRGWRDLDDIVDYGWKMITRSQQIGVKYYDEFLKKIPRKETESISEIVLQHANSIHEGFQMTIVGGYRRGKLMGGDVDIMLSHRDEEATHGFIDKLVVSLENDKYISE</sequence>
<dbReference type="GO" id="GO:0005634">
    <property type="term" value="C:nucleus"/>
    <property type="evidence" value="ECO:0007669"/>
    <property type="project" value="UniProtKB-SubCell"/>
</dbReference>
<evidence type="ECO:0000256" key="11">
    <source>
        <dbReference type="RuleBase" id="RU366014"/>
    </source>
</evidence>
<comment type="similarity">
    <text evidence="2 11">Belongs to the DNA polymerase type-X family.</text>
</comment>
<evidence type="ECO:0000256" key="4">
    <source>
        <dbReference type="ARBA" id="ARBA00022695"/>
    </source>
</evidence>
<dbReference type="InterPro" id="IPR010996">
    <property type="entry name" value="HHH_MUS81"/>
</dbReference>
<feature type="domain" description="DNA-directed DNA polymerase X" evidence="13">
    <location>
        <begin position="64"/>
        <end position="276"/>
    </location>
</feature>
<keyword evidence="15" id="KW-1185">Reference proteome</keyword>
<keyword evidence="7 11" id="KW-0239">DNA-directed DNA polymerase</keyword>
<dbReference type="GO" id="GO:0003677">
    <property type="term" value="F:DNA binding"/>
    <property type="evidence" value="ECO:0007669"/>
    <property type="project" value="UniProtKB-UniRule"/>
</dbReference>
<dbReference type="Gene3D" id="1.10.150.20">
    <property type="entry name" value="5' to 3' exonuclease, C-terminal subdomain"/>
    <property type="match status" value="1"/>
</dbReference>
<protein>
    <recommendedName>
        <fullName evidence="11">DNA polymerase</fullName>
        <ecNumber evidence="11">2.7.7.7</ecNumber>
    </recommendedName>
</protein>
<evidence type="ECO:0000256" key="5">
    <source>
        <dbReference type="ARBA" id="ARBA00022723"/>
    </source>
</evidence>
<evidence type="ECO:0000256" key="10">
    <source>
        <dbReference type="ARBA" id="ARBA00049244"/>
    </source>
</evidence>
<evidence type="ECO:0000256" key="6">
    <source>
        <dbReference type="ARBA" id="ARBA00022763"/>
    </source>
</evidence>
<comment type="catalytic activity">
    <reaction evidence="10 11">
        <text>DNA(n) + a 2'-deoxyribonucleoside 5'-triphosphate = DNA(n+1) + diphosphate</text>
        <dbReference type="Rhea" id="RHEA:22508"/>
        <dbReference type="Rhea" id="RHEA-COMP:17339"/>
        <dbReference type="Rhea" id="RHEA-COMP:17340"/>
        <dbReference type="ChEBI" id="CHEBI:33019"/>
        <dbReference type="ChEBI" id="CHEBI:61560"/>
        <dbReference type="ChEBI" id="CHEBI:173112"/>
        <dbReference type="EC" id="2.7.7.7"/>
    </reaction>
</comment>
<evidence type="ECO:0000259" key="13">
    <source>
        <dbReference type="SMART" id="SM00483"/>
    </source>
</evidence>
<accession>A0A0G2FFQ8</accession>
<dbReference type="InterPro" id="IPR018944">
    <property type="entry name" value="DNA_pol_lambd_fingers_domain"/>
</dbReference>
<dbReference type="InterPro" id="IPR027421">
    <property type="entry name" value="DNA_pol_lamdba_lyase_dom_sf"/>
</dbReference>
<dbReference type="PRINTS" id="PR00870">
    <property type="entry name" value="DNAPOLXBETA"/>
</dbReference>
<dbReference type="PANTHER" id="PTHR11276:SF29">
    <property type="entry name" value="DNA POLYMERASE TYPE-X FAMILY PROTEIN POL4"/>
    <property type="match status" value="1"/>
</dbReference>
<dbReference type="GO" id="GO:0006303">
    <property type="term" value="P:double-strand break repair via nonhomologous end joining"/>
    <property type="evidence" value="ECO:0007669"/>
    <property type="project" value="TreeGrafter"/>
</dbReference>
<keyword evidence="9 11" id="KW-0539">Nucleus</keyword>
<dbReference type="PRINTS" id="PR00869">
    <property type="entry name" value="DNAPOLX"/>
</dbReference>
<feature type="region of interest" description="Disordered" evidence="12">
    <location>
        <begin position="1"/>
        <end position="37"/>
    </location>
</feature>
<dbReference type="Pfam" id="PF14716">
    <property type="entry name" value="HHH_8"/>
    <property type="match status" value="1"/>
</dbReference>
<dbReference type="Pfam" id="PF14792">
    <property type="entry name" value="DNA_pol_B_palm"/>
    <property type="match status" value="1"/>
</dbReference>
<evidence type="ECO:0000313" key="15">
    <source>
        <dbReference type="Proteomes" id="UP000034680"/>
    </source>
</evidence>
<evidence type="ECO:0000313" key="14">
    <source>
        <dbReference type="EMBL" id="KKY32974.1"/>
    </source>
</evidence>
<dbReference type="OrthoDB" id="205514at2759"/>
<keyword evidence="5" id="KW-0479">Metal-binding</keyword>
<dbReference type="Pfam" id="PF10391">
    <property type="entry name" value="DNA_pol_lambd_f"/>
    <property type="match status" value="1"/>
</dbReference>
<dbReference type="AlphaFoldDB" id="A0A0G2FFQ8"/>
<evidence type="ECO:0000256" key="2">
    <source>
        <dbReference type="ARBA" id="ARBA00008323"/>
    </source>
</evidence>
<dbReference type="EC" id="2.7.7.7" evidence="11"/>
<gene>
    <name evidence="14" type="ORF">UCDDA912_g07030</name>
</gene>
<dbReference type="InterPro" id="IPR028207">
    <property type="entry name" value="DNA_pol_B_palm_palm"/>
</dbReference>
<dbReference type="FunFam" id="1.10.150.20:FF:000010">
    <property type="entry name" value="DNA polymerase lambda"/>
    <property type="match status" value="1"/>
</dbReference>
<evidence type="ECO:0000256" key="3">
    <source>
        <dbReference type="ARBA" id="ARBA00022679"/>
    </source>
</evidence>
<dbReference type="InterPro" id="IPR002008">
    <property type="entry name" value="DNA_pol_X_beta-like"/>
</dbReference>